<feature type="binding site" evidence="3">
    <location>
        <position position="150"/>
    </location>
    <ligand>
        <name>a divalent metal cation</name>
        <dbReference type="ChEBI" id="CHEBI:60240"/>
        <label>1</label>
    </ligand>
</feature>
<organism evidence="4 5">
    <name type="scientific">Megalurothrips usitatus</name>
    <name type="common">bean blossom thrips</name>
    <dbReference type="NCBI Taxonomy" id="439358"/>
    <lineage>
        <taxon>Eukaryota</taxon>
        <taxon>Metazoa</taxon>
        <taxon>Ecdysozoa</taxon>
        <taxon>Arthropoda</taxon>
        <taxon>Hexapoda</taxon>
        <taxon>Insecta</taxon>
        <taxon>Pterygota</taxon>
        <taxon>Neoptera</taxon>
        <taxon>Paraneoptera</taxon>
        <taxon>Thysanoptera</taxon>
        <taxon>Terebrantia</taxon>
        <taxon>Thripoidea</taxon>
        <taxon>Thripidae</taxon>
        <taxon>Megalurothrips</taxon>
    </lineage>
</organism>
<dbReference type="GO" id="GO:0046872">
    <property type="term" value="F:metal ion binding"/>
    <property type="evidence" value="ECO:0007669"/>
    <property type="project" value="UniProtKB-KW"/>
</dbReference>
<protein>
    <recommendedName>
        <fullName evidence="2">NIF3-like protein 1</fullName>
    </recommendedName>
</protein>
<keyword evidence="5" id="KW-1185">Reference proteome</keyword>
<evidence type="ECO:0000313" key="4">
    <source>
        <dbReference type="EMBL" id="KAJ1531709.1"/>
    </source>
</evidence>
<dbReference type="InterPro" id="IPR002678">
    <property type="entry name" value="DUF34/NIF3"/>
</dbReference>
<dbReference type="PANTHER" id="PTHR13799:SF13">
    <property type="entry name" value="NIF3-LIKE PROTEIN 1"/>
    <property type="match status" value="1"/>
</dbReference>
<dbReference type="EMBL" id="JAPTSV010000001">
    <property type="protein sequence ID" value="KAJ1531709.1"/>
    <property type="molecule type" value="Genomic_DNA"/>
</dbReference>
<reference evidence="4" key="1">
    <citation type="submission" date="2022-12" db="EMBL/GenBank/DDBJ databases">
        <title>Chromosome-level genome assembly of the bean flower thrips Megalurothrips usitatus.</title>
        <authorList>
            <person name="Ma L."/>
            <person name="Liu Q."/>
            <person name="Li H."/>
            <person name="Cai W."/>
        </authorList>
    </citation>
    <scope>NUCLEOTIDE SEQUENCE</scope>
    <source>
        <strain evidence="4">Cailab_2022a</strain>
    </source>
</reference>
<name>A0AAV7Y0Q7_9NEOP</name>
<proteinExistence type="inferred from homology"/>
<feature type="binding site" evidence="3">
    <location>
        <position position="348"/>
    </location>
    <ligand>
        <name>a divalent metal cation</name>
        <dbReference type="ChEBI" id="CHEBI:60240"/>
        <label>1</label>
    </ligand>
</feature>
<evidence type="ECO:0000256" key="3">
    <source>
        <dbReference type="PIRSR" id="PIRSR602678-1"/>
    </source>
</evidence>
<keyword evidence="3" id="KW-0479">Metal-binding</keyword>
<evidence type="ECO:0000256" key="2">
    <source>
        <dbReference type="ARBA" id="ARBA00019069"/>
    </source>
</evidence>
<comment type="caution">
    <text evidence="4">The sequence shown here is derived from an EMBL/GenBank/DDBJ whole genome shotgun (WGS) entry which is preliminary data.</text>
</comment>
<dbReference type="FunFam" id="3.40.1390.30:FF:000001">
    <property type="entry name" value="GTP cyclohydrolase 1 type 2"/>
    <property type="match status" value="1"/>
</dbReference>
<dbReference type="InterPro" id="IPR036069">
    <property type="entry name" value="DUF34/NIF3_sf"/>
</dbReference>
<dbReference type="AlphaFoldDB" id="A0AAV7Y0Q7"/>
<evidence type="ECO:0000313" key="5">
    <source>
        <dbReference type="Proteomes" id="UP001075354"/>
    </source>
</evidence>
<comment type="similarity">
    <text evidence="1">Belongs to the GTP cyclohydrolase I type 2/NIF3 family.</text>
</comment>
<dbReference type="Proteomes" id="UP001075354">
    <property type="component" value="Chromosome 1"/>
</dbReference>
<dbReference type="NCBIfam" id="TIGR00486">
    <property type="entry name" value="YbgI_SA1388"/>
    <property type="match status" value="1"/>
</dbReference>
<dbReference type="Gene3D" id="3.40.1390.30">
    <property type="entry name" value="NIF3 (NGG1p interacting factor 3)-like"/>
    <property type="match status" value="2"/>
</dbReference>
<feature type="binding site" evidence="3">
    <location>
        <position position="352"/>
    </location>
    <ligand>
        <name>a divalent metal cation</name>
        <dbReference type="ChEBI" id="CHEBI:60240"/>
        <label>1</label>
    </ligand>
</feature>
<dbReference type="InterPro" id="IPR017221">
    <property type="entry name" value="DUF34/NIF3_bac"/>
</dbReference>
<dbReference type="SUPFAM" id="SSF102705">
    <property type="entry name" value="NIF3 (NGG1p interacting factor 3)-like"/>
    <property type="match status" value="1"/>
</dbReference>
<gene>
    <name evidence="4" type="ORF">ONE63_000376</name>
</gene>
<dbReference type="GO" id="GO:0005739">
    <property type="term" value="C:mitochondrion"/>
    <property type="evidence" value="ECO:0007669"/>
    <property type="project" value="TreeGrafter"/>
</dbReference>
<dbReference type="Pfam" id="PF01784">
    <property type="entry name" value="DUF34_NIF3"/>
    <property type="match status" value="1"/>
</dbReference>
<sequence>MQLLSSLRRVLIGFEGKSSPLVTAAIMPRRRKHGGKTFQADGSDPFALQNVVKKIESFAPRELAEPWDNVGLLVAPTTPVPIKRVLLTNDLSEVVLEEAVNDVSPQLIISYHPLIFPSFKSLNSRNWKERIVSTLAERQIGLYCPHTAWDAVEGGVNDWLAGAFGPNATVGPLKHHGGGANLKAVYALFRNAEEADKAIADLNSALSCSVNSVVQRDGKICLKIDIENEYLCLPYIRPALDVHIANQQTVSARENAGVGRMVNLKEKITLQQAVELVKGHLGLQDVAVAVVPEEKYEESLIQDIAICAGSGGSVLKGVQADLYFTGEMSHHEVLDAVHKGMHVILTRHSNSERGFLQIAKEHLKRLMPEIEFVVSSKDKDPLETK</sequence>
<dbReference type="PANTHER" id="PTHR13799">
    <property type="entry name" value="NGG1 INTERACTING FACTOR 3"/>
    <property type="match status" value="1"/>
</dbReference>
<feature type="binding site" evidence="3">
    <location>
        <position position="112"/>
    </location>
    <ligand>
        <name>a divalent metal cation</name>
        <dbReference type="ChEBI" id="CHEBI:60240"/>
        <label>1</label>
    </ligand>
</feature>
<evidence type="ECO:0000256" key="1">
    <source>
        <dbReference type="ARBA" id="ARBA00006964"/>
    </source>
</evidence>
<dbReference type="PIRSF" id="PIRSF037489">
    <property type="entry name" value="UCP037489_NIF3_YqfO"/>
    <property type="match status" value="1"/>
</dbReference>
<accession>A0AAV7Y0Q7</accession>